<keyword evidence="1" id="KW-0489">Methyltransferase</keyword>
<keyword evidence="3" id="KW-0949">S-adenosyl-L-methionine</keyword>
<gene>
    <name evidence="13" type="primary">Asmt</name>
</gene>
<sequence length="351" mass="37359">MADAAAGDPGDGDFRLLMDYAHGFMVSQVLFTASDLGLFEALAPGPLETAAVARALGSSPRGTRLLLDACAGLGLVRAEPGRGGGGPAFTLTRLSRLFLLVGSPLSQRSMLRYLAGTTARCWGELGGAVREGRSQYARAVGVATREPFVAIYRSSAERLLFMRALQDTWSVYGARVLTAFDLSGFRVICDVGGGSGALAAACARLHPTSSVSVFDTHDVIATARAHFRRPRGDPPIRFLGGDFFRSPLPRADLYILARVLHDWTDADAARLLGRIGRAGGRGSALLLVEAVLTPGGRGPARALLLSLTMLLQTRGRERTEAEFRAMAAAAGFTRFQRRPTGGDLEVMLARK</sequence>
<dbReference type="Pfam" id="PF00891">
    <property type="entry name" value="Methyltransf_2"/>
    <property type="match status" value="1"/>
</dbReference>
<reference evidence="13" key="1">
    <citation type="submission" date="2025-08" db="UniProtKB">
        <authorList>
            <consortium name="RefSeq"/>
        </authorList>
    </citation>
    <scope>IDENTIFICATION</scope>
</reference>
<comment type="pathway">
    <text evidence="5">Aromatic compound metabolism; melatonin biosynthesis; melatonin from serotonin: step 1/2.</text>
</comment>
<evidence type="ECO:0000259" key="11">
    <source>
        <dbReference type="Pfam" id="PF08100"/>
    </source>
</evidence>
<dbReference type="Gene3D" id="1.10.10.10">
    <property type="entry name" value="Winged helix-like DNA-binding domain superfamily/Winged helix DNA-binding domain"/>
    <property type="match status" value="1"/>
</dbReference>
<dbReference type="SUPFAM" id="SSF46785">
    <property type="entry name" value="Winged helix' DNA-binding domain"/>
    <property type="match status" value="1"/>
</dbReference>
<evidence type="ECO:0000256" key="7">
    <source>
        <dbReference type="ARBA" id="ARBA00040730"/>
    </source>
</evidence>
<evidence type="ECO:0000256" key="6">
    <source>
        <dbReference type="ARBA" id="ARBA00039116"/>
    </source>
</evidence>
<dbReference type="EC" id="2.1.1.4" evidence="6"/>
<dbReference type="Gene3D" id="3.40.50.150">
    <property type="entry name" value="Vaccinia Virus protein VP39"/>
    <property type="match status" value="1"/>
</dbReference>
<feature type="domain" description="O-methyltransferase C-terminal" evidence="10">
    <location>
        <begin position="122"/>
        <end position="332"/>
    </location>
</feature>
<evidence type="ECO:0000256" key="8">
    <source>
        <dbReference type="ARBA" id="ARBA00043054"/>
    </source>
</evidence>
<organism evidence="12 13">
    <name type="scientific">Microtus ochrogaster</name>
    <name type="common">Prairie vole</name>
    <dbReference type="NCBI Taxonomy" id="79684"/>
    <lineage>
        <taxon>Eukaryota</taxon>
        <taxon>Metazoa</taxon>
        <taxon>Chordata</taxon>
        <taxon>Craniata</taxon>
        <taxon>Vertebrata</taxon>
        <taxon>Euteleostomi</taxon>
        <taxon>Mammalia</taxon>
        <taxon>Eutheria</taxon>
        <taxon>Euarchontoglires</taxon>
        <taxon>Glires</taxon>
        <taxon>Rodentia</taxon>
        <taxon>Myomorpha</taxon>
        <taxon>Muroidea</taxon>
        <taxon>Cricetidae</taxon>
        <taxon>Arvicolinae</taxon>
        <taxon>Microtus</taxon>
    </lineage>
</organism>
<name>A0ABM0LT34_MICOH</name>
<dbReference type="InterPro" id="IPR036388">
    <property type="entry name" value="WH-like_DNA-bd_sf"/>
</dbReference>
<evidence type="ECO:0000259" key="10">
    <source>
        <dbReference type="Pfam" id="PF00891"/>
    </source>
</evidence>
<evidence type="ECO:0000313" key="13">
    <source>
        <dbReference type="RefSeq" id="XP_005372296.1"/>
    </source>
</evidence>
<dbReference type="Proteomes" id="UP000694915">
    <property type="component" value="Unplaced"/>
</dbReference>
<proteinExistence type="predicted"/>
<keyword evidence="12" id="KW-1185">Reference proteome</keyword>
<dbReference type="InterPro" id="IPR029063">
    <property type="entry name" value="SAM-dependent_MTases_sf"/>
</dbReference>
<dbReference type="RefSeq" id="XP_005372296.1">
    <property type="nucleotide sequence ID" value="XM_005372239.2"/>
</dbReference>
<keyword evidence="9" id="KW-0471">Melatonin biosynthesis</keyword>
<protein>
    <recommendedName>
        <fullName evidence="7">Acetylserotonin O-methyltransferase</fullName>
        <ecNumber evidence="6">2.1.1.4</ecNumber>
    </recommendedName>
    <alternativeName>
        <fullName evidence="8">Hydroxyindole O-methyltransferase</fullName>
    </alternativeName>
</protein>
<evidence type="ECO:0000256" key="2">
    <source>
        <dbReference type="ARBA" id="ARBA00022679"/>
    </source>
</evidence>
<dbReference type="SUPFAM" id="SSF53335">
    <property type="entry name" value="S-adenosyl-L-methionine-dependent methyltransferases"/>
    <property type="match status" value="1"/>
</dbReference>
<dbReference type="GeneID" id="101994857"/>
<dbReference type="InterPro" id="IPR016461">
    <property type="entry name" value="COMT-like"/>
</dbReference>
<keyword evidence="2" id="KW-0808">Transferase</keyword>
<evidence type="ECO:0000313" key="12">
    <source>
        <dbReference type="Proteomes" id="UP000694915"/>
    </source>
</evidence>
<feature type="domain" description="O-methyltransferase dimerisation" evidence="11">
    <location>
        <begin position="18"/>
        <end position="99"/>
    </location>
</feature>
<dbReference type="Pfam" id="PF08100">
    <property type="entry name" value="Dimerisation"/>
    <property type="match status" value="1"/>
</dbReference>
<dbReference type="PANTHER" id="PTHR43712">
    <property type="entry name" value="PUTATIVE (AFU_ORTHOLOGUE AFUA_4G14580)-RELATED"/>
    <property type="match status" value="1"/>
</dbReference>
<evidence type="ECO:0000256" key="1">
    <source>
        <dbReference type="ARBA" id="ARBA00022603"/>
    </source>
</evidence>
<dbReference type="PANTHER" id="PTHR43712:SF2">
    <property type="entry name" value="O-METHYLTRANSFERASE CICE"/>
    <property type="match status" value="1"/>
</dbReference>
<evidence type="ECO:0000256" key="4">
    <source>
        <dbReference type="ARBA" id="ARBA00037645"/>
    </source>
</evidence>
<accession>A0ABM0LT34</accession>
<evidence type="ECO:0000256" key="5">
    <source>
        <dbReference type="ARBA" id="ARBA00037926"/>
    </source>
</evidence>
<dbReference type="PIRSF" id="PIRSF005739">
    <property type="entry name" value="O-mtase"/>
    <property type="match status" value="1"/>
</dbReference>
<dbReference type="InterPro" id="IPR012967">
    <property type="entry name" value="COMT_dimerisation"/>
</dbReference>
<dbReference type="InterPro" id="IPR036390">
    <property type="entry name" value="WH_DNA-bd_sf"/>
</dbReference>
<dbReference type="PROSITE" id="PS51683">
    <property type="entry name" value="SAM_OMT_II"/>
    <property type="match status" value="1"/>
</dbReference>
<dbReference type="InterPro" id="IPR001077">
    <property type="entry name" value="COMT_C"/>
</dbReference>
<evidence type="ECO:0000256" key="9">
    <source>
        <dbReference type="ARBA" id="ARBA00043260"/>
    </source>
</evidence>
<comment type="function">
    <text evidence="4">Catalyzes the transfer of a methyl group onto N-acetylserotonin, producing melatonin (N-acetyl-5-methoxytryptamine).</text>
</comment>
<evidence type="ECO:0000256" key="3">
    <source>
        <dbReference type="ARBA" id="ARBA00022691"/>
    </source>
</evidence>